<organism evidence="11 12">
    <name type="scientific">Xylaria bambusicola</name>
    <dbReference type="NCBI Taxonomy" id="326684"/>
    <lineage>
        <taxon>Eukaryota</taxon>
        <taxon>Fungi</taxon>
        <taxon>Dikarya</taxon>
        <taxon>Ascomycota</taxon>
        <taxon>Pezizomycotina</taxon>
        <taxon>Sordariomycetes</taxon>
        <taxon>Xylariomycetidae</taxon>
        <taxon>Xylariales</taxon>
        <taxon>Xylariaceae</taxon>
        <taxon>Xylaria</taxon>
    </lineage>
</organism>
<dbReference type="InterPro" id="IPR040260">
    <property type="entry name" value="RFA2-like"/>
</dbReference>
<accession>A0AAN7U5Q3</accession>
<dbReference type="InterPro" id="IPR012340">
    <property type="entry name" value="NA-bd_OB-fold"/>
</dbReference>
<evidence type="ECO:0000313" key="11">
    <source>
        <dbReference type="EMBL" id="KAK5626280.1"/>
    </source>
</evidence>
<feature type="region of interest" description="Disordered" evidence="9">
    <location>
        <begin position="224"/>
        <end position="298"/>
    </location>
</feature>
<feature type="domain" description="CST complex subunit Stn1 N-terminal" evidence="10">
    <location>
        <begin position="55"/>
        <end position="98"/>
    </location>
</feature>
<comment type="subcellular location">
    <subcellularLocation>
        <location evidence="2">Chromosome</location>
        <location evidence="2">Telomere</location>
    </subcellularLocation>
    <subcellularLocation>
        <location evidence="1">Nucleus</location>
    </subcellularLocation>
</comment>
<dbReference type="InterPro" id="IPR018856">
    <property type="entry name" value="Stn1_N"/>
</dbReference>
<sequence>MVRRRLQDAMTTAVPLVYYPQYCFHLSPTINAWCPLRAIDIAGLVSRPGFEDINVFFCLNHPIQWVRIVGVVVAIDHYYGHQVYTIDDSTGQCIECTLPVPVTKNDQINRRATTEAKGSGSTTLASKTLNAANAAETRTIDTLSVAPLPSNVDIGMVLYIKGSVKEFRGQKQITIQKAKQVLSTTQEVLFWDKIREFRRDTLSQPWVLKDREIRRCRKLQQSEAPELEEKKKRKKATVHADGSEDGGTGKTHASESRPRSRNNAGGSSVTAAKAQRTARVENLRSRIGSRDKYDALGL</sequence>
<evidence type="ECO:0000256" key="3">
    <source>
        <dbReference type="ARBA" id="ARBA00017411"/>
    </source>
</evidence>
<evidence type="ECO:0000256" key="4">
    <source>
        <dbReference type="ARBA" id="ARBA00022454"/>
    </source>
</evidence>
<dbReference type="PANTHER" id="PTHR13989:SF33">
    <property type="entry name" value="CST COMPLEX SUBUNIT STN1"/>
    <property type="match status" value="1"/>
</dbReference>
<dbReference type="GO" id="GO:0000781">
    <property type="term" value="C:chromosome, telomeric region"/>
    <property type="evidence" value="ECO:0007669"/>
    <property type="project" value="UniProtKB-SubCell"/>
</dbReference>
<dbReference type="PANTHER" id="PTHR13989">
    <property type="entry name" value="REPLICATION PROTEIN A-RELATED"/>
    <property type="match status" value="1"/>
</dbReference>
<dbReference type="Gene3D" id="2.40.50.140">
    <property type="entry name" value="Nucleic acid-binding proteins"/>
    <property type="match status" value="1"/>
</dbReference>
<dbReference type="AlphaFoldDB" id="A0AAN7U5Q3"/>
<keyword evidence="5" id="KW-0779">Telomere</keyword>
<evidence type="ECO:0000256" key="8">
    <source>
        <dbReference type="ARBA" id="ARBA00030039"/>
    </source>
</evidence>
<dbReference type="CDD" id="cd03524">
    <property type="entry name" value="RPA2_OBF_family"/>
    <property type="match status" value="1"/>
</dbReference>
<evidence type="ECO:0000313" key="12">
    <source>
        <dbReference type="Proteomes" id="UP001305414"/>
    </source>
</evidence>
<keyword evidence="12" id="KW-1185">Reference proteome</keyword>
<evidence type="ECO:0000256" key="9">
    <source>
        <dbReference type="SAM" id="MobiDB-lite"/>
    </source>
</evidence>
<reference evidence="11 12" key="1">
    <citation type="submission" date="2023-10" db="EMBL/GenBank/DDBJ databases">
        <title>Draft genome sequence of Xylaria bambusicola isolate GMP-LS, the root and basal stem rot pathogen of sugarcane in Indonesia.</title>
        <authorList>
            <person name="Selvaraj P."/>
            <person name="Muralishankar V."/>
            <person name="Muruganantham S."/>
            <person name="Sp S."/>
            <person name="Haryani S."/>
            <person name="Lau K.J.X."/>
            <person name="Naqvi N.I."/>
        </authorList>
    </citation>
    <scope>NUCLEOTIDE SEQUENCE [LARGE SCALE GENOMIC DNA]</scope>
    <source>
        <strain evidence="11">GMP-LS</strain>
    </source>
</reference>
<proteinExistence type="predicted"/>
<evidence type="ECO:0000256" key="6">
    <source>
        <dbReference type="ARBA" id="ARBA00023125"/>
    </source>
</evidence>
<evidence type="ECO:0000256" key="2">
    <source>
        <dbReference type="ARBA" id="ARBA00004574"/>
    </source>
</evidence>
<evidence type="ECO:0000259" key="10">
    <source>
        <dbReference type="Pfam" id="PF10451"/>
    </source>
</evidence>
<dbReference type="SUPFAM" id="SSF50249">
    <property type="entry name" value="Nucleic acid-binding proteins"/>
    <property type="match status" value="1"/>
</dbReference>
<dbReference type="GO" id="GO:0005634">
    <property type="term" value="C:nucleus"/>
    <property type="evidence" value="ECO:0007669"/>
    <property type="project" value="UniProtKB-SubCell"/>
</dbReference>
<keyword evidence="6" id="KW-0238">DNA-binding</keyword>
<feature type="compositionally biased region" description="Polar residues" evidence="9">
    <location>
        <begin position="261"/>
        <end position="270"/>
    </location>
</feature>
<dbReference type="Pfam" id="PF10451">
    <property type="entry name" value="Stn1"/>
    <property type="match status" value="1"/>
</dbReference>
<evidence type="ECO:0000256" key="1">
    <source>
        <dbReference type="ARBA" id="ARBA00004123"/>
    </source>
</evidence>
<keyword evidence="7" id="KW-0539">Nucleus</keyword>
<keyword evidence="4" id="KW-0158">Chromosome</keyword>
<dbReference type="Proteomes" id="UP001305414">
    <property type="component" value="Unassembled WGS sequence"/>
</dbReference>
<evidence type="ECO:0000256" key="7">
    <source>
        <dbReference type="ARBA" id="ARBA00023242"/>
    </source>
</evidence>
<gene>
    <name evidence="11" type="ORF">RRF57_001995</name>
</gene>
<dbReference type="GO" id="GO:0003677">
    <property type="term" value="F:DNA binding"/>
    <property type="evidence" value="ECO:0007669"/>
    <property type="project" value="UniProtKB-KW"/>
</dbReference>
<comment type="caution">
    <text evidence="11">The sequence shown here is derived from an EMBL/GenBank/DDBJ whole genome shotgun (WGS) entry which is preliminary data.</text>
</comment>
<feature type="compositionally biased region" description="Basic and acidic residues" evidence="9">
    <location>
        <begin position="278"/>
        <end position="298"/>
    </location>
</feature>
<name>A0AAN7U5Q3_9PEZI</name>
<evidence type="ECO:0000256" key="5">
    <source>
        <dbReference type="ARBA" id="ARBA00022895"/>
    </source>
</evidence>
<dbReference type="EMBL" id="JAWHQM010000003">
    <property type="protein sequence ID" value="KAK5626280.1"/>
    <property type="molecule type" value="Genomic_DNA"/>
</dbReference>
<protein>
    <recommendedName>
        <fullName evidence="3">CST complex subunit STN1</fullName>
    </recommendedName>
    <alternativeName>
        <fullName evidence="8">Suppressor of cdc thirteen homolog</fullName>
    </alternativeName>
</protein>